<protein>
    <submittedName>
        <fullName evidence="1">Uncharacterized protein</fullName>
    </submittedName>
</protein>
<name>A0A0K1QFW9_9BACT</name>
<keyword evidence="2" id="KW-1185">Reference proteome</keyword>
<dbReference type="EMBL" id="CP012333">
    <property type="protein sequence ID" value="AKV04557.1"/>
    <property type="molecule type" value="Genomic_DNA"/>
</dbReference>
<dbReference type="STRING" id="1391654.AKJ09_11220"/>
<accession>A0A0K1QFW9</accession>
<reference evidence="1 2" key="1">
    <citation type="submission" date="2015-08" db="EMBL/GenBank/DDBJ databases">
        <authorList>
            <person name="Babu N.S."/>
            <person name="Beckwith C.J."/>
            <person name="Beseler K.G."/>
            <person name="Brison A."/>
            <person name="Carone J.V."/>
            <person name="Caskin T.P."/>
            <person name="Diamond M."/>
            <person name="Durham M.E."/>
            <person name="Foxe J.M."/>
            <person name="Go M."/>
            <person name="Henderson B.A."/>
            <person name="Jones I.B."/>
            <person name="McGettigan J.A."/>
            <person name="Micheletti S.J."/>
            <person name="Nasrallah M.E."/>
            <person name="Ortiz D."/>
            <person name="Piller C.R."/>
            <person name="Privatt S.R."/>
            <person name="Schneider S.L."/>
            <person name="Sharp S."/>
            <person name="Smith T.C."/>
            <person name="Stanton J.D."/>
            <person name="Ullery H.E."/>
            <person name="Wilson R.J."/>
            <person name="Serrano M.G."/>
            <person name="Buck G."/>
            <person name="Lee V."/>
            <person name="Wang Y."/>
            <person name="Carvalho R."/>
            <person name="Voegtly L."/>
            <person name="Shi R."/>
            <person name="Duckworth R."/>
            <person name="Johnson A."/>
            <person name="Loviza R."/>
            <person name="Walstead R."/>
            <person name="Shah Z."/>
            <person name="Kiflezghi M."/>
            <person name="Wade K."/>
            <person name="Ball S.L."/>
            <person name="Bradley K.W."/>
            <person name="Asai D.J."/>
            <person name="Bowman C.A."/>
            <person name="Russell D.A."/>
            <person name="Pope W.H."/>
            <person name="Jacobs-Sera D."/>
            <person name="Hendrix R.W."/>
            <person name="Hatfull G.F."/>
        </authorList>
    </citation>
    <scope>NUCLEOTIDE SEQUENCE [LARGE SCALE GENOMIC DNA]</scope>
    <source>
        <strain evidence="1 2">DSM 27648</strain>
    </source>
</reference>
<gene>
    <name evidence="1" type="ORF">AKJ09_11220</name>
</gene>
<dbReference type="KEGG" id="llu:AKJ09_11220"/>
<evidence type="ECO:0000313" key="2">
    <source>
        <dbReference type="Proteomes" id="UP000064967"/>
    </source>
</evidence>
<organism evidence="1 2">
    <name type="scientific">Labilithrix luteola</name>
    <dbReference type="NCBI Taxonomy" id="1391654"/>
    <lineage>
        <taxon>Bacteria</taxon>
        <taxon>Pseudomonadati</taxon>
        <taxon>Myxococcota</taxon>
        <taxon>Polyangia</taxon>
        <taxon>Polyangiales</taxon>
        <taxon>Labilitrichaceae</taxon>
        <taxon>Labilithrix</taxon>
    </lineage>
</organism>
<sequence length="37" mass="4157">MAIDARPEVVLIAETDAMRKAARRAGLVLGRRHRSRL</sequence>
<dbReference type="Proteomes" id="UP000064967">
    <property type="component" value="Chromosome"/>
</dbReference>
<dbReference type="AlphaFoldDB" id="A0A0K1QFW9"/>
<evidence type="ECO:0000313" key="1">
    <source>
        <dbReference type="EMBL" id="AKV04557.1"/>
    </source>
</evidence>
<proteinExistence type="predicted"/>